<dbReference type="Proteomes" id="UP001055025">
    <property type="component" value="Unassembled WGS sequence"/>
</dbReference>
<protein>
    <recommendedName>
        <fullName evidence="4">Tat pathway signal sequence domain protein</fullName>
    </recommendedName>
</protein>
<reference evidence="2" key="1">
    <citation type="journal article" date="2022" name="Int. J. Syst. Evol. Microbiol.">
        <title>Granulimonas faecalis gen. nov., sp. nov., and Leptogranulimonas caecicola gen. nov., sp. nov., novel lactate-producing Atopobiaceae bacteria isolated from mouse intestines, and an emended description of the family Atopobiaceae.</title>
        <authorList>
            <person name="Morinaga K."/>
            <person name="Kusada H."/>
            <person name="Sakamoto S."/>
            <person name="Murakami T."/>
            <person name="Toyoda A."/>
            <person name="Mori H."/>
            <person name="Meng X.Y."/>
            <person name="Takashino M."/>
            <person name="Murotomi K."/>
            <person name="Tamaki H."/>
        </authorList>
    </citation>
    <scope>NUCLEOTIDE SEQUENCE</scope>
    <source>
        <strain evidence="2">OPF53</strain>
    </source>
</reference>
<keyword evidence="3" id="KW-1185">Reference proteome</keyword>
<feature type="chain" id="PRO_5043315931" description="Tat pathway signal sequence domain protein" evidence="1">
    <location>
        <begin position="31"/>
        <end position="186"/>
    </location>
</feature>
<evidence type="ECO:0000256" key="1">
    <source>
        <dbReference type="SAM" id="SignalP"/>
    </source>
</evidence>
<gene>
    <name evidence="2" type="ORF">ATOP_03160</name>
</gene>
<proteinExistence type="predicted"/>
<comment type="caution">
    <text evidence="2">The sequence shown here is derived from an EMBL/GenBank/DDBJ whole genome shotgun (WGS) entry which is preliminary data.</text>
</comment>
<sequence>MSSIDLTRRGLFGLASVCAVASLAPKMAHAAPSNASSTDTCKAIVLDDSTGDLAEALVSQERVTVSLNGAPYIESSIGFDGSGRAIRRIPAGYQYNSTMYLGNIMPWASFAATLIGLGIGSGKVREVYNAIVNLVGNTASVYCAIGIYVNSNAGMSYWVVQFYNDTNYRSMIYWFGYGPFSGSRPA</sequence>
<accession>A0AAV5B1I3</accession>
<organism evidence="2 3">
    <name type="scientific">Granulimonas faecalis</name>
    <dbReference type="NCBI Taxonomy" id="2894155"/>
    <lineage>
        <taxon>Bacteria</taxon>
        <taxon>Bacillati</taxon>
        <taxon>Actinomycetota</taxon>
        <taxon>Coriobacteriia</taxon>
        <taxon>Coriobacteriales</taxon>
        <taxon>Kribbibacteriaceae</taxon>
        <taxon>Granulimonas</taxon>
    </lineage>
</organism>
<evidence type="ECO:0008006" key="4">
    <source>
        <dbReference type="Google" id="ProtNLM"/>
    </source>
</evidence>
<dbReference type="InterPro" id="IPR006311">
    <property type="entry name" value="TAT_signal"/>
</dbReference>
<feature type="signal peptide" evidence="1">
    <location>
        <begin position="1"/>
        <end position="30"/>
    </location>
</feature>
<dbReference type="EMBL" id="BQKC01000001">
    <property type="protein sequence ID" value="GJM54661.1"/>
    <property type="molecule type" value="Genomic_DNA"/>
</dbReference>
<name>A0AAV5B1I3_9ACTN</name>
<dbReference type="AlphaFoldDB" id="A0AAV5B1I3"/>
<dbReference type="RefSeq" id="WP_265590522.1">
    <property type="nucleotide sequence ID" value="NZ_BQKC01000001.1"/>
</dbReference>
<dbReference type="PROSITE" id="PS51318">
    <property type="entry name" value="TAT"/>
    <property type="match status" value="1"/>
</dbReference>
<evidence type="ECO:0000313" key="2">
    <source>
        <dbReference type="EMBL" id="GJM54661.1"/>
    </source>
</evidence>
<keyword evidence="1" id="KW-0732">Signal</keyword>
<evidence type="ECO:0000313" key="3">
    <source>
        <dbReference type="Proteomes" id="UP001055025"/>
    </source>
</evidence>